<dbReference type="GeneID" id="98145393"/>
<dbReference type="RefSeq" id="XP_070881605.1">
    <property type="nucleotide sequence ID" value="XM_071030321.1"/>
</dbReference>
<sequence length="119" mass="13499">MALSTESIIALIALLVTGPPSLLLAWNYFRRRFHLGVLASRSRGTSSEFGNSFFFSRDNLTSSSIGLVSDLVNLEPIPHHAVWRRREELEAFSEAELYTRRARIDLYLSQVSISVEHMC</sequence>
<name>A0ABR4LDL6_9EURO</name>
<dbReference type="Proteomes" id="UP001610432">
    <property type="component" value="Unassembled WGS sequence"/>
</dbReference>
<evidence type="ECO:0000313" key="2">
    <source>
        <dbReference type="Proteomes" id="UP001610432"/>
    </source>
</evidence>
<proteinExistence type="predicted"/>
<gene>
    <name evidence="1" type="ORF">BJX67DRAFT_365902</name>
</gene>
<dbReference type="EMBL" id="JBFXLQ010000064">
    <property type="protein sequence ID" value="KAL2862626.1"/>
    <property type="molecule type" value="Genomic_DNA"/>
</dbReference>
<keyword evidence="2" id="KW-1185">Reference proteome</keyword>
<organism evidence="1 2">
    <name type="scientific">Aspergillus lucknowensis</name>
    <dbReference type="NCBI Taxonomy" id="176173"/>
    <lineage>
        <taxon>Eukaryota</taxon>
        <taxon>Fungi</taxon>
        <taxon>Dikarya</taxon>
        <taxon>Ascomycota</taxon>
        <taxon>Pezizomycotina</taxon>
        <taxon>Eurotiomycetes</taxon>
        <taxon>Eurotiomycetidae</taxon>
        <taxon>Eurotiales</taxon>
        <taxon>Aspergillaceae</taxon>
        <taxon>Aspergillus</taxon>
        <taxon>Aspergillus subgen. Nidulantes</taxon>
    </lineage>
</organism>
<comment type="caution">
    <text evidence="1">The sequence shown here is derived from an EMBL/GenBank/DDBJ whole genome shotgun (WGS) entry which is preliminary data.</text>
</comment>
<evidence type="ECO:0000313" key="1">
    <source>
        <dbReference type="EMBL" id="KAL2862626.1"/>
    </source>
</evidence>
<reference evidence="1 2" key="1">
    <citation type="submission" date="2024-07" db="EMBL/GenBank/DDBJ databases">
        <title>Section-level genome sequencing and comparative genomics of Aspergillus sections Usti and Cavernicolus.</title>
        <authorList>
            <consortium name="Lawrence Berkeley National Laboratory"/>
            <person name="Nybo J.L."/>
            <person name="Vesth T.C."/>
            <person name="Theobald S."/>
            <person name="Frisvad J.C."/>
            <person name="Larsen T.O."/>
            <person name="Kjaerboelling I."/>
            <person name="Rothschild-Mancinelli K."/>
            <person name="Lyhne E.K."/>
            <person name="Kogle M.E."/>
            <person name="Barry K."/>
            <person name="Clum A."/>
            <person name="Na H."/>
            <person name="Ledsgaard L."/>
            <person name="Lin J."/>
            <person name="Lipzen A."/>
            <person name="Kuo A."/>
            <person name="Riley R."/>
            <person name="Mondo S."/>
            <person name="Labutti K."/>
            <person name="Haridas S."/>
            <person name="Pangalinan J."/>
            <person name="Salamov A.A."/>
            <person name="Simmons B.A."/>
            <person name="Magnuson J.K."/>
            <person name="Chen J."/>
            <person name="Drula E."/>
            <person name="Henrissat B."/>
            <person name="Wiebenga A."/>
            <person name="Lubbers R.J."/>
            <person name="Gomes A.C."/>
            <person name="Macurrencykelacurrency M.R."/>
            <person name="Stajich J."/>
            <person name="Grigoriev I.V."/>
            <person name="Mortensen U.H."/>
            <person name="De Vries R.P."/>
            <person name="Baker S.E."/>
            <person name="Andersen M.R."/>
        </authorList>
    </citation>
    <scope>NUCLEOTIDE SEQUENCE [LARGE SCALE GENOMIC DNA]</scope>
    <source>
        <strain evidence="1 2">CBS 449.75</strain>
    </source>
</reference>
<protein>
    <submittedName>
        <fullName evidence="1">Uncharacterized protein</fullName>
    </submittedName>
</protein>
<accession>A0ABR4LDL6</accession>